<dbReference type="OMA" id="VAAWIWS"/>
<evidence type="ECO:0000313" key="4">
    <source>
        <dbReference type="Proteomes" id="UP000249757"/>
    </source>
</evidence>
<dbReference type="OrthoDB" id="5327700at2759"/>
<comment type="caution">
    <text evidence="3">The sequence shown here is derived from an EMBL/GenBank/DDBJ whole genome shotgun (WGS) entry which is preliminary data.</text>
</comment>
<feature type="compositionally biased region" description="Low complexity" evidence="1">
    <location>
        <begin position="262"/>
        <end position="276"/>
    </location>
</feature>
<feature type="region of interest" description="Disordered" evidence="1">
    <location>
        <begin position="259"/>
        <end position="282"/>
    </location>
</feature>
<reference evidence="4" key="1">
    <citation type="journal article" date="2022" name="Microb. Genom.">
        <title>A global pangenome for the wheat fungal pathogen Pyrenophora tritici-repentis and prediction of effector protein structural homology.</title>
        <authorList>
            <person name="Moolhuijzen P.M."/>
            <person name="See P.T."/>
            <person name="Shi G."/>
            <person name="Powell H.R."/>
            <person name="Cockram J."/>
            <person name="Jorgensen L.N."/>
            <person name="Benslimane H."/>
            <person name="Strelkov S.E."/>
            <person name="Turner J."/>
            <person name="Liu Z."/>
            <person name="Moffat C.S."/>
        </authorList>
    </citation>
    <scope>NUCLEOTIDE SEQUENCE [LARGE SCALE GENOMIC DNA]</scope>
</reference>
<keyword evidence="2" id="KW-0812">Transmembrane</keyword>
<organism evidence="3 4">
    <name type="scientific">Pyrenophora tritici-repentis</name>
    <dbReference type="NCBI Taxonomy" id="45151"/>
    <lineage>
        <taxon>Eukaryota</taxon>
        <taxon>Fungi</taxon>
        <taxon>Dikarya</taxon>
        <taxon>Ascomycota</taxon>
        <taxon>Pezizomycotina</taxon>
        <taxon>Dothideomycetes</taxon>
        <taxon>Pleosporomycetidae</taxon>
        <taxon>Pleosporales</taxon>
        <taxon>Pleosporineae</taxon>
        <taxon>Pleosporaceae</taxon>
        <taxon>Pyrenophora</taxon>
    </lineage>
</organism>
<proteinExistence type="predicted"/>
<keyword evidence="2" id="KW-1133">Transmembrane helix</keyword>
<accession>A0A2W1G245</accession>
<keyword evidence="4" id="KW-1185">Reference proteome</keyword>
<evidence type="ECO:0000256" key="1">
    <source>
        <dbReference type="SAM" id="MobiDB-lite"/>
    </source>
</evidence>
<gene>
    <name evidence="3" type="ORF">Ptr86124_005103</name>
</gene>
<feature type="transmembrane region" description="Helical" evidence="2">
    <location>
        <begin position="21"/>
        <end position="45"/>
    </location>
</feature>
<feature type="region of interest" description="Disordered" evidence="1">
    <location>
        <begin position="51"/>
        <end position="82"/>
    </location>
</feature>
<dbReference type="AlphaFoldDB" id="A0A2W1G245"/>
<sequence length="443" mass="48446">MSSFNYDRYDRRQSSSRNNRSALGFYVPLILTVTVATAGLAAWVWSSREDSRDYNSDDDLSYGEDSAQERRQGRSAVGRDVSGFSAAEAGGEGWGDSTLLGRAHGVIRRTPSPQQLFDTVSKKTAAGWAAAGAAAGAALASIREEDRDEAFGDHSRWSEEATLRRNVEAQSRDSGVAVDTHTRSFAETVRKAEGRGDKDWGKRRTVVLVVSAESLSDMDHDNEGSYREENATILSHLPNTDFSKTKLFVLIYSPTMRSRPQSRANSRVNSRANSSSLGDSYSAISTPGDELRSMDPVVFTPAPSTRGSDNSLWNSLHSQAVRLVEDPTMVMPFSTQTGFVHMVRHLGPDLVYVVDALSGVNGQNVEDIRKWVGQTVVIVGGDGTGLGGLVDTDDESPMRKGKESEHIVRWWQITDMVGLGKGVEVVDASRLTDDYERRVGGRE</sequence>
<evidence type="ECO:0000256" key="2">
    <source>
        <dbReference type="SAM" id="Phobius"/>
    </source>
</evidence>
<dbReference type="EMBL" id="NRDI02000005">
    <property type="protein sequence ID" value="KAI1516566.1"/>
    <property type="molecule type" value="Genomic_DNA"/>
</dbReference>
<evidence type="ECO:0000313" key="3">
    <source>
        <dbReference type="EMBL" id="KAI1516566.1"/>
    </source>
</evidence>
<dbReference type="Proteomes" id="UP000249757">
    <property type="component" value="Unassembled WGS sequence"/>
</dbReference>
<name>A0A2W1G245_9PLEO</name>
<protein>
    <submittedName>
        <fullName evidence="3">Uncharacterized protein</fullName>
    </submittedName>
</protein>
<keyword evidence="2" id="KW-0472">Membrane</keyword>